<protein>
    <submittedName>
        <fullName evidence="1">Uncharacterized protein</fullName>
    </submittedName>
</protein>
<proteinExistence type="predicted"/>
<dbReference type="Proteomes" id="UP000239772">
    <property type="component" value="Unassembled WGS sequence"/>
</dbReference>
<comment type="caution">
    <text evidence="1">The sequence shown here is derived from an EMBL/GenBank/DDBJ whole genome shotgun (WGS) entry which is preliminary data.</text>
</comment>
<name>A0A2T1HRE5_9HYPH</name>
<evidence type="ECO:0000313" key="1">
    <source>
        <dbReference type="EMBL" id="PSC04231.1"/>
    </source>
</evidence>
<dbReference type="RefSeq" id="WP_106337757.1">
    <property type="nucleotide sequence ID" value="NZ_PVZS01000015.1"/>
</dbReference>
<keyword evidence="2" id="KW-1185">Reference proteome</keyword>
<reference evidence="2" key="1">
    <citation type="submission" date="2018-03" db="EMBL/GenBank/DDBJ databases">
        <authorList>
            <person name="Sun L."/>
            <person name="Liu H."/>
            <person name="Chen W."/>
            <person name="Huang K."/>
            <person name="Liu W."/>
            <person name="Gao X."/>
        </authorList>
    </citation>
    <scope>NUCLEOTIDE SEQUENCE [LARGE SCALE GENOMIC DNA]</scope>
    <source>
        <strain evidence="2">SH9</strain>
    </source>
</reference>
<dbReference type="EMBL" id="PVZS01000015">
    <property type="protein sequence ID" value="PSC04231.1"/>
    <property type="molecule type" value="Genomic_DNA"/>
</dbReference>
<accession>A0A2T1HRE5</accession>
<gene>
    <name evidence="1" type="ORF">SLNSH_14655</name>
</gene>
<dbReference type="AlphaFoldDB" id="A0A2T1HRE5"/>
<evidence type="ECO:0000313" key="2">
    <source>
        <dbReference type="Proteomes" id="UP000239772"/>
    </source>
</evidence>
<organism evidence="1 2">
    <name type="scientific">Alsobacter soli</name>
    <dbReference type="NCBI Taxonomy" id="2109933"/>
    <lineage>
        <taxon>Bacteria</taxon>
        <taxon>Pseudomonadati</taxon>
        <taxon>Pseudomonadota</taxon>
        <taxon>Alphaproteobacteria</taxon>
        <taxon>Hyphomicrobiales</taxon>
        <taxon>Alsobacteraceae</taxon>
        <taxon>Alsobacter</taxon>
    </lineage>
</organism>
<sequence>MSANRQERAAIAMLHTLWQNRSTIAEQRRSQDSAAQRAWQERTDSCRAVLAQFREGFRSAPDRLSSTARERIQRSLLAHLDTVTEAEASLSAAEQRLRASIDVMAHAGRREAIWAHCKQEARRVDLARGDD</sequence>